<dbReference type="Proteomes" id="UP000567885">
    <property type="component" value="Unassembled WGS sequence"/>
</dbReference>
<feature type="compositionally biased region" description="Low complexity" evidence="1">
    <location>
        <begin position="43"/>
        <end position="52"/>
    </location>
</feature>
<dbReference type="OrthoDB" id="5130748at2759"/>
<comment type="caution">
    <text evidence="2">The sequence shown here is derived from an EMBL/GenBank/DDBJ whole genome shotgun (WGS) entry which is preliminary data.</text>
</comment>
<evidence type="ECO:0000313" key="2">
    <source>
        <dbReference type="EMBL" id="KAF5666646.1"/>
    </source>
</evidence>
<gene>
    <name evidence="2" type="ORF">FHETE_6145</name>
</gene>
<organism evidence="2 3">
    <name type="scientific">Fusarium heterosporum</name>
    <dbReference type="NCBI Taxonomy" id="42747"/>
    <lineage>
        <taxon>Eukaryota</taxon>
        <taxon>Fungi</taxon>
        <taxon>Dikarya</taxon>
        <taxon>Ascomycota</taxon>
        <taxon>Pezizomycotina</taxon>
        <taxon>Sordariomycetes</taxon>
        <taxon>Hypocreomycetidae</taxon>
        <taxon>Hypocreales</taxon>
        <taxon>Nectriaceae</taxon>
        <taxon>Fusarium</taxon>
        <taxon>Fusarium heterosporum species complex</taxon>
    </lineage>
</organism>
<sequence>MSSQPSSSTVSAREALCPPVLFQPQRSSYYVAKREESELDPTEPIIVSSRSPSPEPRSTIDSRQRLFHSLELGEYVLRDARSIETADDLDEVELKRCFDILHACGLATDSTTTLASTRDTMEDFLNAVFGHWNGSSGDVAKPTMDFIVREHINVGNVCGKPTRINTPHAQTPEDVKPLSMAWPHTKADQPDLPSASRPKNPPKTPAKKLKTCSVLWNAPIFAGKTMIGWPS</sequence>
<keyword evidence="3" id="KW-1185">Reference proteome</keyword>
<accession>A0A8H5WNR9</accession>
<dbReference type="EMBL" id="JAAGWQ010000107">
    <property type="protein sequence ID" value="KAF5666646.1"/>
    <property type="molecule type" value="Genomic_DNA"/>
</dbReference>
<evidence type="ECO:0000313" key="3">
    <source>
        <dbReference type="Proteomes" id="UP000567885"/>
    </source>
</evidence>
<name>A0A8H5WNR9_FUSHE</name>
<feature type="region of interest" description="Disordered" evidence="1">
    <location>
        <begin position="183"/>
        <end position="208"/>
    </location>
</feature>
<evidence type="ECO:0000256" key="1">
    <source>
        <dbReference type="SAM" id="MobiDB-lite"/>
    </source>
</evidence>
<dbReference type="AlphaFoldDB" id="A0A8H5WNR9"/>
<protein>
    <submittedName>
        <fullName evidence="2">Uncharacterized protein</fullName>
    </submittedName>
</protein>
<feature type="region of interest" description="Disordered" evidence="1">
    <location>
        <begin position="33"/>
        <end position="60"/>
    </location>
</feature>
<proteinExistence type="predicted"/>
<reference evidence="2 3" key="1">
    <citation type="submission" date="2020-05" db="EMBL/GenBank/DDBJ databases">
        <title>Identification and distribution of gene clusters putatively required for synthesis of sphingolipid metabolism inhibitors in phylogenetically diverse species of the filamentous fungus Fusarium.</title>
        <authorList>
            <person name="Kim H.-S."/>
            <person name="Busman M."/>
            <person name="Brown D.W."/>
            <person name="Divon H."/>
            <person name="Uhlig S."/>
            <person name="Proctor R.H."/>
        </authorList>
    </citation>
    <scope>NUCLEOTIDE SEQUENCE [LARGE SCALE GENOMIC DNA]</scope>
    <source>
        <strain evidence="2 3">NRRL 20693</strain>
    </source>
</reference>